<accession>A0A9Q0ASU0</accession>
<sequence length="161" mass="16669">MADENFEDDLFADLYDDNDASAAPAPPSAPVKEQQPAAVDPSPVAAPADGPSDGHAASAGDENGYGGDYHENEEAYDDDDDVDFNLGNGSAHAAAPVHQQEEAETPSFHAARGGPSAKEDGFADLFGLWPERLSQGNTRHCGAARIVLLGRDGGPMSMSSG</sequence>
<evidence type="ECO:0000313" key="2">
    <source>
        <dbReference type="EMBL" id="KAI1875277.1"/>
    </source>
</evidence>
<dbReference type="OrthoDB" id="4779250at2759"/>
<keyword evidence="3" id="KW-1185">Reference proteome</keyword>
<feature type="region of interest" description="Disordered" evidence="1">
    <location>
        <begin position="1"/>
        <end position="116"/>
    </location>
</feature>
<feature type="compositionally biased region" description="Acidic residues" evidence="1">
    <location>
        <begin position="1"/>
        <end position="19"/>
    </location>
</feature>
<reference evidence="2" key="1">
    <citation type="submission" date="2021-03" db="EMBL/GenBank/DDBJ databases">
        <title>Revisited historic fungal species revealed as producer of novel bioactive compounds through whole genome sequencing and comparative genomics.</title>
        <authorList>
            <person name="Vignolle G.A."/>
            <person name="Hochenegger N."/>
            <person name="Mach R.L."/>
            <person name="Mach-Aigner A.R."/>
            <person name="Javad Rahimi M."/>
            <person name="Salim K.A."/>
            <person name="Chan C.M."/>
            <person name="Lim L.B.L."/>
            <person name="Cai F."/>
            <person name="Druzhinina I.S."/>
            <person name="U'Ren J.M."/>
            <person name="Derntl C."/>
        </authorList>
    </citation>
    <scope>NUCLEOTIDE SEQUENCE</scope>
    <source>
        <strain evidence="2">TUCIM 5799</strain>
    </source>
</reference>
<evidence type="ECO:0000313" key="3">
    <source>
        <dbReference type="Proteomes" id="UP000829685"/>
    </source>
</evidence>
<name>A0A9Q0ASU0_9PEZI</name>
<dbReference type="AlphaFoldDB" id="A0A9Q0ASU0"/>
<feature type="compositionally biased region" description="Acidic residues" evidence="1">
    <location>
        <begin position="74"/>
        <end position="83"/>
    </location>
</feature>
<evidence type="ECO:0000256" key="1">
    <source>
        <dbReference type="SAM" id="MobiDB-lite"/>
    </source>
</evidence>
<dbReference type="Proteomes" id="UP000829685">
    <property type="component" value="Unassembled WGS sequence"/>
</dbReference>
<feature type="compositionally biased region" description="Low complexity" evidence="1">
    <location>
        <begin position="36"/>
        <end position="54"/>
    </location>
</feature>
<proteinExistence type="predicted"/>
<dbReference type="EMBL" id="JAFIMR010000008">
    <property type="protein sequence ID" value="KAI1875277.1"/>
    <property type="molecule type" value="Genomic_DNA"/>
</dbReference>
<organism evidence="2 3">
    <name type="scientific">Neoarthrinium moseri</name>
    <dbReference type="NCBI Taxonomy" id="1658444"/>
    <lineage>
        <taxon>Eukaryota</taxon>
        <taxon>Fungi</taxon>
        <taxon>Dikarya</taxon>
        <taxon>Ascomycota</taxon>
        <taxon>Pezizomycotina</taxon>
        <taxon>Sordariomycetes</taxon>
        <taxon>Xylariomycetidae</taxon>
        <taxon>Amphisphaeriales</taxon>
        <taxon>Apiosporaceae</taxon>
        <taxon>Neoarthrinium</taxon>
    </lineage>
</organism>
<gene>
    <name evidence="2" type="ORF">JX265_004335</name>
</gene>
<comment type="caution">
    <text evidence="2">The sequence shown here is derived from an EMBL/GenBank/DDBJ whole genome shotgun (WGS) entry which is preliminary data.</text>
</comment>
<protein>
    <submittedName>
        <fullName evidence="2">Uncharacterized protein</fullName>
    </submittedName>
</protein>